<feature type="region of interest" description="Disordered" evidence="1">
    <location>
        <begin position="173"/>
        <end position="197"/>
    </location>
</feature>
<name>A0ABV3FLS4_9NOCA</name>
<dbReference type="Proteomes" id="UP001551695">
    <property type="component" value="Unassembled WGS sequence"/>
</dbReference>
<feature type="domain" description="VOC" evidence="2">
    <location>
        <begin position="12"/>
        <end position="163"/>
    </location>
</feature>
<dbReference type="SUPFAM" id="SSF54593">
    <property type="entry name" value="Glyoxalase/Bleomycin resistance protein/Dihydroxybiphenyl dioxygenase"/>
    <property type="match status" value="1"/>
</dbReference>
<dbReference type="InterPro" id="IPR050383">
    <property type="entry name" value="GlyoxalaseI/FosfomycinResist"/>
</dbReference>
<dbReference type="InterPro" id="IPR037523">
    <property type="entry name" value="VOC_core"/>
</dbReference>
<dbReference type="PANTHER" id="PTHR21366:SF31">
    <property type="entry name" value="METALLOTHIOL TRANSFERASE FOSB"/>
    <property type="match status" value="1"/>
</dbReference>
<dbReference type="InterPro" id="IPR004360">
    <property type="entry name" value="Glyas_Fos-R_dOase_dom"/>
</dbReference>
<dbReference type="CDD" id="cd06587">
    <property type="entry name" value="VOC"/>
    <property type="match status" value="1"/>
</dbReference>
<dbReference type="PROSITE" id="PS51819">
    <property type="entry name" value="VOC"/>
    <property type="match status" value="1"/>
</dbReference>
<dbReference type="Gene3D" id="3.10.180.10">
    <property type="entry name" value="2,3-Dihydroxybiphenyl 1,2-Dioxygenase, domain 1"/>
    <property type="match status" value="1"/>
</dbReference>
<gene>
    <name evidence="3" type="ORF">AB0I48_02230</name>
</gene>
<dbReference type="EMBL" id="JBFAKC010000001">
    <property type="protein sequence ID" value="MEV0706361.1"/>
    <property type="molecule type" value="Genomic_DNA"/>
</dbReference>
<evidence type="ECO:0000313" key="3">
    <source>
        <dbReference type="EMBL" id="MEV0706361.1"/>
    </source>
</evidence>
<keyword evidence="4" id="KW-1185">Reference proteome</keyword>
<reference evidence="3 4" key="1">
    <citation type="submission" date="2024-06" db="EMBL/GenBank/DDBJ databases">
        <title>The Natural Products Discovery Center: Release of the First 8490 Sequenced Strains for Exploring Actinobacteria Biosynthetic Diversity.</title>
        <authorList>
            <person name="Kalkreuter E."/>
            <person name="Kautsar S.A."/>
            <person name="Yang D."/>
            <person name="Bader C.D."/>
            <person name="Teijaro C.N."/>
            <person name="Fluegel L."/>
            <person name="Davis C.M."/>
            <person name="Simpson J.R."/>
            <person name="Lauterbach L."/>
            <person name="Steele A.D."/>
            <person name="Gui C."/>
            <person name="Meng S."/>
            <person name="Li G."/>
            <person name="Viehrig K."/>
            <person name="Ye F."/>
            <person name="Su P."/>
            <person name="Kiefer A.F."/>
            <person name="Nichols A."/>
            <person name="Cepeda A.J."/>
            <person name="Yan W."/>
            <person name="Fan B."/>
            <person name="Jiang Y."/>
            <person name="Adhikari A."/>
            <person name="Zheng C.-J."/>
            <person name="Schuster L."/>
            <person name="Cowan T.M."/>
            <person name="Smanski M.J."/>
            <person name="Chevrette M.G."/>
            <person name="De Carvalho L.P.S."/>
            <person name="Shen B."/>
        </authorList>
    </citation>
    <scope>NUCLEOTIDE SEQUENCE [LARGE SCALE GENOMIC DNA]</scope>
    <source>
        <strain evidence="3 4">NPDC050403</strain>
    </source>
</reference>
<sequence length="197" mass="22006">MTSTDPRYELQGINHLALVCSDMRRTIEFYTGTLGMPLIKTIELPGNLGQHFFFDCGNGNALAFFWLADAPDAVPGISAPRGLPDAGELVSAVGSMNHVAFTVPPERFDEYHRRMRAEGIEVSRVLNHDDSRSGVSREVHPGTFVRSFYFRDPDGILLEFACWTRTFTDDDVSHAPRTAADRNPPRTEKEQRHAPTA</sequence>
<evidence type="ECO:0000259" key="2">
    <source>
        <dbReference type="PROSITE" id="PS51819"/>
    </source>
</evidence>
<dbReference type="RefSeq" id="WP_109523633.1">
    <property type="nucleotide sequence ID" value="NZ_JBFAKC010000001.1"/>
</dbReference>
<evidence type="ECO:0000256" key="1">
    <source>
        <dbReference type="SAM" id="MobiDB-lite"/>
    </source>
</evidence>
<organism evidence="3 4">
    <name type="scientific">Nocardia aurea</name>
    <dbReference type="NCBI Taxonomy" id="2144174"/>
    <lineage>
        <taxon>Bacteria</taxon>
        <taxon>Bacillati</taxon>
        <taxon>Actinomycetota</taxon>
        <taxon>Actinomycetes</taxon>
        <taxon>Mycobacteriales</taxon>
        <taxon>Nocardiaceae</taxon>
        <taxon>Nocardia</taxon>
    </lineage>
</organism>
<dbReference type="PANTHER" id="PTHR21366">
    <property type="entry name" value="GLYOXALASE FAMILY PROTEIN"/>
    <property type="match status" value="1"/>
</dbReference>
<accession>A0ABV3FLS4</accession>
<dbReference type="Pfam" id="PF00903">
    <property type="entry name" value="Glyoxalase"/>
    <property type="match status" value="1"/>
</dbReference>
<protein>
    <submittedName>
        <fullName evidence="3">VOC family protein</fullName>
    </submittedName>
</protein>
<dbReference type="InterPro" id="IPR029068">
    <property type="entry name" value="Glyas_Bleomycin-R_OHBP_Dase"/>
</dbReference>
<comment type="caution">
    <text evidence="3">The sequence shown here is derived from an EMBL/GenBank/DDBJ whole genome shotgun (WGS) entry which is preliminary data.</text>
</comment>
<proteinExistence type="predicted"/>
<evidence type="ECO:0000313" key="4">
    <source>
        <dbReference type="Proteomes" id="UP001551695"/>
    </source>
</evidence>